<dbReference type="AlphaFoldDB" id="A0A2I0UR53"/>
<dbReference type="OrthoDB" id="276744at2759"/>
<protein>
    <recommendedName>
        <fullName evidence="3">Rna-directed dna polymerase from mobile element jockey-like</fullName>
    </recommendedName>
</protein>
<dbReference type="EMBL" id="KZ505651">
    <property type="protein sequence ID" value="PKU48528.1"/>
    <property type="molecule type" value="Genomic_DNA"/>
</dbReference>
<evidence type="ECO:0000313" key="1">
    <source>
        <dbReference type="EMBL" id="PKU48528.1"/>
    </source>
</evidence>
<organism evidence="1 2">
    <name type="scientific">Limosa lapponica baueri</name>
    <dbReference type="NCBI Taxonomy" id="1758121"/>
    <lineage>
        <taxon>Eukaryota</taxon>
        <taxon>Metazoa</taxon>
        <taxon>Chordata</taxon>
        <taxon>Craniata</taxon>
        <taxon>Vertebrata</taxon>
        <taxon>Euteleostomi</taxon>
        <taxon>Archelosauria</taxon>
        <taxon>Archosauria</taxon>
        <taxon>Dinosauria</taxon>
        <taxon>Saurischia</taxon>
        <taxon>Theropoda</taxon>
        <taxon>Coelurosauria</taxon>
        <taxon>Aves</taxon>
        <taxon>Neognathae</taxon>
        <taxon>Neoaves</taxon>
        <taxon>Charadriiformes</taxon>
        <taxon>Scolopacidae</taxon>
        <taxon>Limosa</taxon>
    </lineage>
</organism>
<accession>A0A2I0UR53</accession>
<evidence type="ECO:0000313" key="2">
    <source>
        <dbReference type="Proteomes" id="UP000233556"/>
    </source>
</evidence>
<gene>
    <name evidence="1" type="ORF">llap_1156</name>
</gene>
<name>A0A2I0UR53_LIMLA</name>
<sequence length="116" mass="13118">MEVLEQVQRWATKLVKGLKSKSYEEQLKELGLFSLEKRRLRGDLIALYNYLKGGKGKPTFAYRESEPREQKDIYMVDMDMGHAILQDTASSSHLKDRAGEKTTGFLAGVGAHKDPS</sequence>
<evidence type="ECO:0008006" key="3">
    <source>
        <dbReference type="Google" id="ProtNLM"/>
    </source>
</evidence>
<keyword evidence="2" id="KW-1185">Reference proteome</keyword>
<proteinExistence type="predicted"/>
<dbReference type="Proteomes" id="UP000233556">
    <property type="component" value="Unassembled WGS sequence"/>
</dbReference>
<reference evidence="2" key="2">
    <citation type="submission" date="2017-12" db="EMBL/GenBank/DDBJ databases">
        <title>Genome sequence of the Bar-tailed Godwit (Limosa lapponica baueri).</title>
        <authorList>
            <person name="Lima N.C.B."/>
            <person name="Parody-Merino A.M."/>
            <person name="Battley P.F."/>
            <person name="Fidler A.E."/>
            <person name="Prosdocimi F."/>
        </authorList>
    </citation>
    <scope>NUCLEOTIDE SEQUENCE [LARGE SCALE GENOMIC DNA]</scope>
</reference>
<reference evidence="2" key="1">
    <citation type="submission" date="2017-11" db="EMBL/GenBank/DDBJ databases">
        <authorList>
            <person name="Lima N.C."/>
            <person name="Parody-Merino A.M."/>
            <person name="Battley P.F."/>
            <person name="Fidler A.E."/>
            <person name="Prosdocimi F."/>
        </authorList>
    </citation>
    <scope>NUCLEOTIDE SEQUENCE [LARGE SCALE GENOMIC DNA]</scope>
</reference>